<reference evidence="2" key="2">
    <citation type="submission" date="2012-09" db="EMBL/GenBank/DDBJ databases">
        <title>The complete sequence of Psychroflexus torquis an extreme psychrophile from sea-ice that is stimulated by light.</title>
        <authorList>
            <person name="Feng S."/>
            <person name="Powell S.M."/>
            <person name="Bowman J.P."/>
        </authorList>
    </citation>
    <scope>NUCLEOTIDE SEQUENCE [LARGE SCALE GENOMIC DNA]</scope>
    <source>
        <strain evidence="2">ATCC 700755</strain>
    </source>
</reference>
<evidence type="ECO:0008006" key="4">
    <source>
        <dbReference type="Google" id="ProtNLM"/>
    </source>
</evidence>
<sequence>MVFLKTLLIILLVFFGLKLMARYLGPILLKYVFKKVRKNMEDKFNSAQSQTQDKETETSKTFKSKPKESKVGEYVDYEEID</sequence>
<keyword evidence="3" id="KW-1185">Reference proteome</keyword>
<dbReference type="KEGG" id="ptq:P700755_000128"/>
<reference evidence="2" key="1">
    <citation type="submission" date="2006-03" db="EMBL/GenBank/DDBJ databases">
        <authorList>
            <person name="Bowman J."/>
            <person name="Ferriera S."/>
            <person name="Johnson J."/>
            <person name="Kravitz S."/>
            <person name="Halpern A."/>
            <person name="Remington K."/>
            <person name="Beeson K."/>
            <person name="Tran B."/>
            <person name="Rogers Y.-H."/>
            <person name="Friedman R."/>
            <person name="Venter J.C."/>
        </authorList>
    </citation>
    <scope>NUCLEOTIDE SEQUENCE [LARGE SCALE GENOMIC DNA]</scope>
    <source>
        <strain evidence="2">ATCC 700755</strain>
    </source>
</reference>
<dbReference type="AlphaFoldDB" id="K4IDK2"/>
<feature type="region of interest" description="Disordered" evidence="1">
    <location>
        <begin position="43"/>
        <end position="81"/>
    </location>
</feature>
<dbReference type="EMBL" id="CP003879">
    <property type="protein sequence ID" value="AFU67196.1"/>
    <property type="molecule type" value="Genomic_DNA"/>
</dbReference>
<evidence type="ECO:0000313" key="3">
    <source>
        <dbReference type="Proteomes" id="UP000008514"/>
    </source>
</evidence>
<proteinExistence type="predicted"/>
<protein>
    <recommendedName>
        <fullName evidence="4">DUF4834 domain-containing protein</fullName>
    </recommendedName>
</protein>
<dbReference type="Pfam" id="PF16118">
    <property type="entry name" value="DUF4834"/>
    <property type="match status" value="1"/>
</dbReference>
<name>K4IDK2_PSYTT</name>
<evidence type="ECO:0000313" key="2">
    <source>
        <dbReference type="EMBL" id="AFU67196.1"/>
    </source>
</evidence>
<dbReference type="HOGENOM" id="CLU_157095_0_1_10"/>
<dbReference type="OrthoDB" id="1123055at2"/>
<dbReference type="eggNOG" id="ENOG5033BIV">
    <property type="taxonomic scope" value="Bacteria"/>
</dbReference>
<gene>
    <name evidence="2" type="ordered locus">P700755_000128</name>
</gene>
<feature type="compositionally biased region" description="Basic and acidic residues" evidence="1">
    <location>
        <begin position="52"/>
        <end position="73"/>
    </location>
</feature>
<accession>K4IDK2</accession>
<dbReference type="Proteomes" id="UP000008514">
    <property type="component" value="Chromosome"/>
</dbReference>
<evidence type="ECO:0000256" key="1">
    <source>
        <dbReference type="SAM" id="MobiDB-lite"/>
    </source>
</evidence>
<dbReference type="STRING" id="313595.P700755_000128"/>
<organism evidence="2 3">
    <name type="scientific">Psychroflexus torquis (strain ATCC 700755 / CIP 106069 / ACAM 623)</name>
    <dbReference type="NCBI Taxonomy" id="313595"/>
    <lineage>
        <taxon>Bacteria</taxon>
        <taxon>Pseudomonadati</taxon>
        <taxon>Bacteroidota</taxon>
        <taxon>Flavobacteriia</taxon>
        <taxon>Flavobacteriales</taxon>
        <taxon>Flavobacteriaceae</taxon>
        <taxon>Psychroflexus</taxon>
    </lineage>
</organism>
<dbReference type="InterPro" id="IPR032272">
    <property type="entry name" value="DUF4834"/>
</dbReference>